<proteinExistence type="predicted"/>
<keyword evidence="5 6" id="KW-0472">Membrane</keyword>
<dbReference type="PANTHER" id="PTHR34187:SF2">
    <property type="entry name" value="DUF202 DOMAIN-CONTAINING PROTEIN"/>
    <property type="match status" value="1"/>
</dbReference>
<dbReference type="InterPro" id="IPR003807">
    <property type="entry name" value="DUF202"/>
</dbReference>
<comment type="caution">
    <text evidence="8">The sequence shown here is derived from an EMBL/GenBank/DDBJ whole genome shotgun (WGS) entry which is preliminary data.</text>
</comment>
<name>A0A4R5K662_9MICC</name>
<feature type="domain" description="DUF202" evidence="7">
    <location>
        <begin position="23"/>
        <end position="89"/>
    </location>
</feature>
<dbReference type="Pfam" id="PF02656">
    <property type="entry name" value="DUF202"/>
    <property type="match status" value="1"/>
</dbReference>
<evidence type="ECO:0000259" key="7">
    <source>
        <dbReference type="Pfam" id="PF02656"/>
    </source>
</evidence>
<keyword evidence="9" id="KW-1185">Reference proteome</keyword>
<accession>A0A4R5K662</accession>
<dbReference type="GO" id="GO:0005886">
    <property type="term" value="C:plasma membrane"/>
    <property type="evidence" value="ECO:0007669"/>
    <property type="project" value="UniProtKB-SubCell"/>
</dbReference>
<feature type="transmembrane region" description="Helical" evidence="6">
    <location>
        <begin position="32"/>
        <end position="55"/>
    </location>
</feature>
<comment type="subcellular location">
    <subcellularLocation>
        <location evidence="1">Cell membrane</location>
        <topology evidence="1">Multi-pass membrane protein</topology>
    </subcellularLocation>
</comment>
<dbReference type="AlphaFoldDB" id="A0A4R5K662"/>
<feature type="transmembrane region" description="Helical" evidence="6">
    <location>
        <begin position="62"/>
        <end position="81"/>
    </location>
</feature>
<evidence type="ECO:0000256" key="5">
    <source>
        <dbReference type="ARBA" id="ARBA00023136"/>
    </source>
</evidence>
<keyword evidence="2" id="KW-1003">Cell membrane</keyword>
<dbReference type="RefSeq" id="WP_133206720.1">
    <property type="nucleotide sequence ID" value="NZ_SMRU01000045.1"/>
</dbReference>
<dbReference type="InterPro" id="IPR052053">
    <property type="entry name" value="IM_YidH-like"/>
</dbReference>
<evidence type="ECO:0000313" key="9">
    <source>
        <dbReference type="Proteomes" id="UP000295511"/>
    </source>
</evidence>
<keyword evidence="3 6" id="KW-0812">Transmembrane</keyword>
<evidence type="ECO:0000256" key="2">
    <source>
        <dbReference type="ARBA" id="ARBA00022475"/>
    </source>
</evidence>
<sequence>MPGTDLRRFPRSVFQYGSEPDARFSLANERTFLAWIRTSLALLAAGVALEALGLGIHSGFRLAASLMLIVSGILAPVQAWTGWKKTERALRDGSALPSAPLSLPLAVLMAAVGVLVLLGVLLR</sequence>
<protein>
    <submittedName>
        <fullName evidence="8">DUF202 domain-containing protein</fullName>
    </submittedName>
</protein>
<evidence type="ECO:0000256" key="4">
    <source>
        <dbReference type="ARBA" id="ARBA00022989"/>
    </source>
</evidence>
<dbReference type="EMBL" id="SMRU01000045">
    <property type="protein sequence ID" value="TDF88534.1"/>
    <property type="molecule type" value="Genomic_DNA"/>
</dbReference>
<dbReference type="Proteomes" id="UP000295511">
    <property type="component" value="Unassembled WGS sequence"/>
</dbReference>
<gene>
    <name evidence="8" type="ORF">E1809_23745</name>
</gene>
<evidence type="ECO:0000256" key="3">
    <source>
        <dbReference type="ARBA" id="ARBA00022692"/>
    </source>
</evidence>
<keyword evidence="4 6" id="KW-1133">Transmembrane helix</keyword>
<dbReference type="PANTHER" id="PTHR34187">
    <property type="entry name" value="FGR18P"/>
    <property type="match status" value="1"/>
</dbReference>
<evidence type="ECO:0000313" key="8">
    <source>
        <dbReference type="EMBL" id="TDF88534.1"/>
    </source>
</evidence>
<organism evidence="8 9">
    <name type="scientific">Arthrobacter terricola</name>
    <dbReference type="NCBI Taxonomy" id="2547396"/>
    <lineage>
        <taxon>Bacteria</taxon>
        <taxon>Bacillati</taxon>
        <taxon>Actinomycetota</taxon>
        <taxon>Actinomycetes</taxon>
        <taxon>Micrococcales</taxon>
        <taxon>Micrococcaceae</taxon>
        <taxon>Arthrobacter</taxon>
    </lineage>
</organism>
<evidence type="ECO:0000256" key="1">
    <source>
        <dbReference type="ARBA" id="ARBA00004651"/>
    </source>
</evidence>
<reference evidence="8 9" key="1">
    <citation type="submission" date="2019-03" db="EMBL/GenBank/DDBJ databases">
        <title>Whole genome sequence of Arthrobacter sp JH1-1.</title>
        <authorList>
            <person name="Trinh H.N."/>
        </authorList>
    </citation>
    <scope>NUCLEOTIDE SEQUENCE [LARGE SCALE GENOMIC DNA]</scope>
    <source>
        <strain evidence="8 9">JH1-1</strain>
    </source>
</reference>
<feature type="transmembrane region" description="Helical" evidence="6">
    <location>
        <begin position="101"/>
        <end position="122"/>
    </location>
</feature>
<dbReference type="OrthoDB" id="582337at2"/>
<evidence type="ECO:0000256" key="6">
    <source>
        <dbReference type="SAM" id="Phobius"/>
    </source>
</evidence>